<feature type="region of interest" description="Disordered" evidence="1">
    <location>
        <begin position="248"/>
        <end position="277"/>
    </location>
</feature>
<gene>
    <name evidence="3" type="primary">ARHGEF26_1</name>
    <name evidence="3" type="ORF">AVEN_50604_1</name>
</gene>
<feature type="region of interest" description="Disordered" evidence="1">
    <location>
        <begin position="747"/>
        <end position="781"/>
    </location>
</feature>
<comment type="caution">
    <text evidence="3">The sequence shown here is derived from an EMBL/GenBank/DDBJ whole genome shotgun (WGS) entry which is preliminary data.</text>
</comment>
<dbReference type="Proteomes" id="UP000499080">
    <property type="component" value="Unassembled WGS sequence"/>
</dbReference>
<dbReference type="CDD" id="cd00160">
    <property type="entry name" value="RhoGEF"/>
    <property type="match status" value="1"/>
</dbReference>
<dbReference type="PANTHER" id="PTHR12845">
    <property type="entry name" value="GUANINE NUCLEOTIDE EXCHANGE FACTOR"/>
    <property type="match status" value="1"/>
</dbReference>
<evidence type="ECO:0000259" key="2">
    <source>
        <dbReference type="PROSITE" id="PS50010"/>
    </source>
</evidence>
<feature type="compositionally biased region" description="Polar residues" evidence="1">
    <location>
        <begin position="643"/>
        <end position="652"/>
    </location>
</feature>
<dbReference type="PROSITE" id="PS50010">
    <property type="entry name" value="DH_2"/>
    <property type="match status" value="1"/>
</dbReference>
<feature type="region of interest" description="Disordered" evidence="1">
    <location>
        <begin position="541"/>
        <end position="592"/>
    </location>
</feature>
<feature type="region of interest" description="Disordered" evidence="1">
    <location>
        <begin position="295"/>
        <end position="365"/>
    </location>
</feature>
<keyword evidence="4" id="KW-1185">Reference proteome</keyword>
<feature type="domain" description="DH" evidence="2">
    <location>
        <begin position="981"/>
        <end position="1172"/>
    </location>
</feature>
<dbReference type="SUPFAM" id="SSF48065">
    <property type="entry name" value="DBL homology domain (DH-domain)"/>
    <property type="match status" value="1"/>
</dbReference>
<protein>
    <submittedName>
        <fullName evidence="3">Rho guanine nucleotide exchange factor 26</fullName>
    </submittedName>
</protein>
<evidence type="ECO:0000313" key="3">
    <source>
        <dbReference type="EMBL" id="GBL82033.1"/>
    </source>
</evidence>
<feature type="compositionally biased region" description="Basic residues" evidence="1">
    <location>
        <begin position="317"/>
        <end position="334"/>
    </location>
</feature>
<feature type="region of interest" description="Disordered" evidence="1">
    <location>
        <begin position="806"/>
        <end position="826"/>
    </location>
</feature>
<dbReference type="Pfam" id="PF00621">
    <property type="entry name" value="RhoGEF"/>
    <property type="match status" value="1"/>
</dbReference>
<sequence>MPTCALSPVDSKKRPDYFQRRKVGSIRDNPKLFKIRQQFENACQESASAKRQSNPKVVGGSAPSSVNLLKNGNAFVIDQLLKINSKLSDKTDTFLRRQLETTQTRRNSEGDIKDHKPFSVAIYENSPKITHKEFKSSESICSPSTEATSLSTSLSSFSLKSERCASPRLIREEKDSFSKKYSAQNSSSESGVCTNSSASEEDCVSSSYRPFRSPAVDESANKFFRFLNEEAPPIPRRGISATVQNSFVHSRLSSSNRKTSSSSFTDRDSSVSSKKSNNNVQKAIQIYEGMSSIDLKRNKTAKTSLRRDDSTSSRRSFLLRRNSRRSSLRKSKHFHEKEEPSSAVSPVKKKETTYKDDSGVVMSDGEDRNQSIYQTLSTTVNISPTEFDPYDRLNRLHDAVNRIHKGQSSNCAACKAIPSSVLRLRTDDSSFMQIKCNELAPHHHPPCICFACQHSIFTCSENSQLPSENTENEDSLYYNVCCLNSPNRESWRQSRRRPVCEQNGRLCIVNCDMEKCSSNCTEPKKPDKYYTNLSECQSSTRERKDPSRHISGDSCDSDEGWVDITDSEDEKSLIASRRGNGTTASQGIYGNSISPSVIQNASYDIDHLVVKYTELDISRAASTEHLYESIADIDGLSDENTIKEQNSPNDSIAGSIKGDQNPENDLDSGEWSTESASPTFDESANKDSSEQKSLNLNQYRFIVNSESQETAKKTFMKSVLGKKAVPSKKRRMSNFFVPWLVSSHEYDSTKTHKSRLQKQASRSQTASPKTPCKNKRSQSIPTVVSPKITISCTKGTMSSSDLLERFRNTDGDSEGNNLLTPDGPPSICSRESVASSAYLRSDQITTNETVKSKICVPTEPAVDVVVEKVHKRSPSGNSDHSYIMFEPVKEEDVPLYQFYERNIKERVSFCRSPKSLSPIMWSGANETCSGNDSGSKPAIVPQLSVVEQLSPDAQDMKMLWCELPEVKESGILERISAQELKLQEAIFDFIQSQASYIRSLKVLFENFIRTPEFSDFESPSCVLSKHEHDVLFSDIVRVMEVSKRLMKEITQRWNDGILIPDICDIIHRHAVQPTFSVYVKYCSNRVYQERTLKELKETRLCFLEVLRKLESNPVCQGLSLESFLFLPMQHISRLPLLLDNIFRWLVPESPSFGICKTALEAVHKVFIECNEGARKMERLEEMFVLQKQLEFKECKVIPLISASRWLLKKGELTKLEFDKKTFGRSNRCIRVPIYLFLFNDVLIITKKKNDDCYTVVDYCLREKVQAMVVNAKDLQQPVVVPNTCRYLLYLTLFNNHQGSAVDMILNCTLLSERTRWIEAIQNVPQNKPCEVWEYDCPQVQCVRSYIAQQPDELSLQESDVVTVHRKMNDDYRIAHPLRGTVSDTFLSARNLSAADIHRQISEVYTATVMCEGKVLKWVRDFKAGRDNVHDDSRSGCPSVIMDDMVASVEEKILENRRFTISTLSNDFPEVSRLVLYKIISEKLRNCAPIGSLNS</sequence>
<dbReference type="EMBL" id="BGPR01000027">
    <property type="protein sequence ID" value="GBL82033.1"/>
    <property type="molecule type" value="Genomic_DNA"/>
</dbReference>
<reference evidence="3 4" key="1">
    <citation type="journal article" date="2019" name="Sci. Rep.">
        <title>Orb-weaving spider Araneus ventricosus genome elucidates the spidroin gene catalogue.</title>
        <authorList>
            <person name="Kono N."/>
            <person name="Nakamura H."/>
            <person name="Ohtoshi R."/>
            <person name="Moran D.A.P."/>
            <person name="Shinohara A."/>
            <person name="Yoshida Y."/>
            <person name="Fujiwara M."/>
            <person name="Mori M."/>
            <person name="Tomita M."/>
            <person name="Arakawa K."/>
        </authorList>
    </citation>
    <scope>NUCLEOTIDE SEQUENCE [LARGE SCALE GENOMIC DNA]</scope>
</reference>
<evidence type="ECO:0000313" key="4">
    <source>
        <dbReference type="Proteomes" id="UP000499080"/>
    </source>
</evidence>
<dbReference type="InterPro" id="IPR047271">
    <property type="entry name" value="Ephexin-like"/>
</dbReference>
<feature type="region of interest" description="Disordered" evidence="1">
    <location>
        <begin position="175"/>
        <end position="198"/>
    </location>
</feature>
<feature type="compositionally biased region" description="Polar residues" evidence="1">
    <location>
        <begin position="670"/>
        <end position="682"/>
    </location>
</feature>
<dbReference type="InterPro" id="IPR011993">
    <property type="entry name" value="PH-like_dom_sf"/>
</dbReference>
<accession>A0A4Y2AQB9</accession>
<feature type="compositionally biased region" description="Polar residues" evidence="1">
    <location>
        <begin position="757"/>
        <end position="768"/>
    </location>
</feature>
<feature type="compositionally biased region" description="Polar residues" evidence="1">
    <location>
        <begin position="179"/>
        <end position="195"/>
    </location>
</feature>
<dbReference type="GO" id="GO:0005085">
    <property type="term" value="F:guanyl-nucleotide exchange factor activity"/>
    <property type="evidence" value="ECO:0007669"/>
    <property type="project" value="InterPro"/>
</dbReference>
<dbReference type="SUPFAM" id="SSF50729">
    <property type="entry name" value="PH domain-like"/>
    <property type="match status" value="1"/>
</dbReference>
<feature type="compositionally biased region" description="Low complexity" evidence="1">
    <location>
        <begin position="250"/>
        <end position="277"/>
    </location>
</feature>
<dbReference type="Gene3D" id="1.20.900.10">
    <property type="entry name" value="Dbl homology (DH) domain"/>
    <property type="match status" value="1"/>
</dbReference>
<feature type="compositionally biased region" description="Acidic residues" evidence="1">
    <location>
        <begin position="555"/>
        <end position="569"/>
    </location>
</feature>
<feature type="compositionally biased region" description="Basic and acidic residues" evidence="1">
    <location>
        <begin position="541"/>
        <end position="551"/>
    </location>
</feature>
<dbReference type="InterPro" id="IPR000219">
    <property type="entry name" value="DH_dom"/>
</dbReference>
<dbReference type="SMART" id="SM00325">
    <property type="entry name" value="RhoGEF"/>
    <property type="match status" value="1"/>
</dbReference>
<dbReference type="InterPro" id="IPR047270">
    <property type="entry name" value="PH_ephexin"/>
</dbReference>
<organism evidence="3 4">
    <name type="scientific">Araneus ventricosus</name>
    <name type="common">Orbweaver spider</name>
    <name type="synonym">Epeira ventricosa</name>
    <dbReference type="NCBI Taxonomy" id="182803"/>
    <lineage>
        <taxon>Eukaryota</taxon>
        <taxon>Metazoa</taxon>
        <taxon>Ecdysozoa</taxon>
        <taxon>Arthropoda</taxon>
        <taxon>Chelicerata</taxon>
        <taxon>Arachnida</taxon>
        <taxon>Araneae</taxon>
        <taxon>Araneomorphae</taxon>
        <taxon>Entelegynae</taxon>
        <taxon>Araneoidea</taxon>
        <taxon>Araneidae</taxon>
        <taxon>Araneus</taxon>
    </lineage>
</organism>
<name>A0A4Y2AQB9_ARAVE</name>
<dbReference type="OrthoDB" id="27593at2759"/>
<dbReference type="InterPro" id="IPR036028">
    <property type="entry name" value="SH3-like_dom_sf"/>
</dbReference>
<dbReference type="InterPro" id="IPR001849">
    <property type="entry name" value="PH_domain"/>
</dbReference>
<dbReference type="SUPFAM" id="SSF50044">
    <property type="entry name" value="SH3-domain"/>
    <property type="match status" value="1"/>
</dbReference>
<evidence type="ECO:0000256" key="1">
    <source>
        <dbReference type="SAM" id="MobiDB-lite"/>
    </source>
</evidence>
<dbReference type="SMART" id="SM00233">
    <property type="entry name" value="PH"/>
    <property type="match status" value="1"/>
</dbReference>
<feature type="region of interest" description="Disordered" evidence="1">
    <location>
        <begin position="638"/>
        <end position="691"/>
    </location>
</feature>
<dbReference type="InterPro" id="IPR035899">
    <property type="entry name" value="DBL_dom_sf"/>
</dbReference>
<feature type="compositionally biased region" description="Basic and acidic residues" evidence="1">
    <location>
        <begin position="348"/>
        <end position="358"/>
    </location>
</feature>
<dbReference type="Gene3D" id="2.30.30.40">
    <property type="entry name" value="SH3 Domains"/>
    <property type="match status" value="1"/>
</dbReference>
<proteinExistence type="predicted"/>
<dbReference type="CDD" id="cd01221">
    <property type="entry name" value="PH_ephexin"/>
    <property type="match status" value="1"/>
</dbReference>
<feature type="compositionally biased region" description="Polar residues" evidence="1">
    <location>
        <begin position="579"/>
        <end position="592"/>
    </location>
</feature>
<dbReference type="Gene3D" id="2.30.29.30">
    <property type="entry name" value="Pleckstrin-homology domain (PH domain)/Phosphotyrosine-binding domain (PTB)"/>
    <property type="match status" value="1"/>
</dbReference>
<dbReference type="PANTHER" id="PTHR12845:SF5">
    <property type="entry name" value="EPHEXIN, ISOFORM D"/>
    <property type="match status" value="1"/>
</dbReference>